<reference evidence="4 5" key="1">
    <citation type="submission" date="2019-04" db="EMBL/GenBank/DDBJ databases">
        <title>Friends and foes A comparative genomics study of 23 Aspergillus species from section Flavi.</title>
        <authorList>
            <consortium name="DOE Joint Genome Institute"/>
            <person name="Kjaerbolling I."/>
            <person name="Vesth T."/>
            <person name="Frisvad J.C."/>
            <person name="Nybo J.L."/>
            <person name="Theobald S."/>
            <person name="Kildgaard S."/>
            <person name="Isbrandt T."/>
            <person name="Kuo A."/>
            <person name="Sato A."/>
            <person name="Lyhne E.K."/>
            <person name="Kogle M.E."/>
            <person name="Wiebenga A."/>
            <person name="Kun R.S."/>
            <person name="Lubbers R.J."/>
            <person name="Makela M.R."/>
            <person name="Barry K."/>
            <person name="Chovatia M."/>
            <person name="Clum A."/>
            <person name="Daum C."/>
            <person name="Haridas S."/>
            <person name="He G."/>
            <person name="LaButti K."/>
            <person name="Lipzen A."/>
            <person name="Mondo S."/>
            <person name="Riley R."/>
            <person name="Salamov A."/>
            <person name="Simmons B.A."/>
            <person name="Magnuson J.K."/>
            <person name="Henrissat B."/>
            <person name="Mortensen U.H."/>
            <person name="Larsen T.O."/>
            <person name="Devries R.P."/>
            <person name="Grigoriev I.V."/>
            <person name="Machida M."/>
            <person name="Baker S.E."/>
            <person name="Andersen M.R."/>
        </authorList>
    </citation>
    <scope>NUCLEOTIDE SEQUENCE [LARGE SCALE GENOMIC DNA]</scope>
    <source>
        <strain evidence="4 5">CBS 151.66</strain>
    </source>
</reference>
<name>A0A5N5WPQ6_9EURO</name>
<keyword evidence="2 3" id="KW-0040">ANK repeat</keyword>
<dbReference type="Pfam" id="PF12796">
    <property type="entry name" value="Ank_2"/>
    <property type="match status" value="1"/>
</dbReference>
<dbReference type="PROSITE" id="PS50088">
    <property type="entry name" value="ANK_REPEAT"/>
    <property type="match status" value="2"/>
</dbReference>
<keyword evidence="5" id="KW-1185">Reference proteome</keyword>
<dbReference type="Proteomes" id="UP000326565">
    <property type="component" value="Unassembled WGS sequence"/>
</dbReference>
<evidence type="ECO:0000256" key="1">
    <source>
        <dbReference type="ARBA" id="ARBA00022737"/>
    </source>
</evidence>
<evidence type="ECO:0000256" key="2">
    <source>
        <dbReference type="ARBA" id="ARBA00023043"/>
    </source>
</evidence>
<dbReference type="PANTHER" id="PTHR24126">
    <property type="entry name" value="ANKYRIN REPEAT, PH AND SEC7 DOMAIN CONTAINING PROTEIN SECG-RELATED"/>
    <property type="match status" value="1"/>
</dbReference>
<dbReference type="InterPro" id="IPR002110">
    <property type="entry name" value="Ankyrin_rpt"/>
</dbReference>
<dbReference type="PANTHER" id="PTHR24126:SF14">
    <property type="entry name" value="ANK_REP_REGION DOMAIN-CONTAINING PROTEIN"/>
    <property type="match status" value="1"/>
</dbReference>
<gene>
    <name evidence="4" type="ORF">BDV29DRAFT_160430</name>
</gene>
<dbReference type="Gene3D" id="1.25.40.20">
    <property type="entry name" value="Ankyrin repeat-containing domain"/>
    <property type="match status" value="1"/>
</dbReference>
<accession>A0A5N5WPQ6</accession>
<keyword evidence="1" id="KW-0677">Repeat</keyword>
<evidence type="ECO:0000256" key="3">
    <source>
        <dbReference type="PROSITE-ProRule" id="PRU00023"/>
    </source>
</evidence>
<dbReference type="SUPFAM" id="SSF48403">
    <property type="entry name" value="Ankyrin repeat"/>
    <property type="match status" value="1"/>
</dbReference>
<dbReference type="OrthoDB" id="4807664at2759"/>
<dbReference type="AlphaFoldDB" id="A0A5N5WPQ6"/>
<feature type="repeat" description="ANK" evidence="3">
    <location>
        <begin position="75"/>
        <end position="107"/>
    </location>
</feature>
<organism evidence="4 5">
    <name type="scientific">Aspergillus leporis</name>
    <dbReference type="NCBI Taxonomy" id="41062"/>
    <lineage>
        <taxon>Eukaryota</taxon>
        <taxon>Fungi</taxon>
        <taxon>Dikarya</taxon>
        <taxon>Ascomycota</taxon>
        <taxon>Pezizomycotina</taxon>
        <taxon>Eurotiomycetes</taxon>
        <taxon>Eurotiomycetidae</taxon>
        <taxon>Eurotiales</taxon>
        <taxon>Aspergillaceae</taxon>
        <taxon>Aspergillus</taxon>
        <taxon>Aspergillus subgen. Circumdati</taxon>
    </lineage>
</organism>
<dbReference type="InterPro" id="IPR036770">
    <property type="entry name" value="Ankyrin_rpt-contain_sf"/>
</dbReference>
<evidence type="ECO:0000313" key="4">
    <source>
        <dbReference type="EMBL" id="KAB8070483.1"/>
    </source>
</evidence>
<protein>
    <submittedName>
        <fullName evidence="4">Ankyrin repeat-containing domain protein</fullName>
    </submittedName>
</protein>
<sequence length="175" mass="19529">MFSRSEIPEGLRSALEEGKLCDVQKYLDDGTDPNICDNKQNQRRPLLSSAAINDHVQIIELLIKRGARVNKMDAHGRTPLSWAAEHGSLDTVKVLIEHGANVNAEDEELSTPLAWVVHAGTGDKIEEVHDYLISKGAKIKLYHTFSSRLKRSLVGKCNWVLFIIRGKTKSALKMT</sequence>
<evidence type="ECO:0000313" key="5">
    <source>
        <dbReference type="Proteomes" id="UP000326565"/>
    </source>
</evidence>
<proteinExistence type="predicted"/>
<dbReference type="PROSITE" id="PS50297">
    <property type="entry name" value="ANK_REP_REGION"/>
    <property type="match status" value="1"/>
</dbReference>
<feature type="repeat" description="ANK" evidence="3">
    <location>
        <begin position="42"/>
        <end position="74"/>
    </location>
</feature>
<dbReference type="EMBL" id="ML732301">
    <property type="protein sequence ID" value="KAB8070483.1"/>
    <property type="molecule type" value="Genomic_DNA"/>
</dbReference>
<dbReference type="SMART" id="SM00248">
    <property type="entry name" value="ANK"/>
    <property type="match status" value="2"/>
</dbReference>